<dbReference type="AlphaFoldDB" id="A0AA38NXF4"/>
<proteinExistence type="predicted"/>
<dbReference type="Proteomes" id="UP001163846">
    <property type="component" value="Unassembled WGS sequence"/>
</dbReference>
<comment type="caution">
    <text evidence="1">The sequence shown here is derived from an EMBL/GenBank/DDBJ whole genome shotgun (WGS) entry which is preliminary data.</text>
</comment>
<organism evidence="1 2">
    <name type="scientific">Lentinula raphanica</name>
    <dbReference type="NCBI Taxonomy" id="153919"/>
    <lineage>
        <taxon>Eukaryota</taxon>
        <taxon>Fungi</taxon>
        <taxon>Dikarya</taxon>
        <taxon>Basidiomycota</taxon>
        <taxon>Agaricomycotina</taxon>
        <taxon>Agaricomycetes</taxon>
        <taxon>Agaricomycetidae</taxon>
        <taxon>Agaricales</taxon>
        <taxon>Marasmiineae</taxon>
        <taxon>Omphalotaceae</taxon>
        <taxon>Lentinula</taxon>
    </lineage>
</organism>
<evidence type="ECO:0000313" key="1">
    <source>
        <dbReference type="EMBL" id="KAJ3832243.1"/>
    </source>
</evidence>
<dbReference type="EMBL" id="MU807028">
    <property type="protein sequence ID" value="KAJ3832243.1"/>
    <property type="molecule type" value="Genomic_DNA"/>
</dbReference>
<gene>
    <name evidence="1" type="ORF">F5878DRAFT_646943</name>
</gene>
<name>A0AA38NXF4_9AGAR</name>
<keyword evidence="2" id="KW-1185">Reference proteome</keyword>
<accession>A0AA38NXF4</accession>
<sequence length="118" mass="12978">MISQVLSTVEIGSKSATDVCSHQRKEVTVNVQRSANEYATSKVGEMNENERMDLDVIKGLFGQGLMVIEISATLGAGNLFHVCYQQSRSLQKSTYMTHRSTPSVNTIVRKGVIEVQKG</sequence>
<reference evidence="1" key="1">
    <citation type="submission" date="2022-08" db="EMBL/GenBank/DDBJ databases">
        <authorList>
            <consortium name="DOE Joint Genome Institute"/>
            <person name="Min B."/>
            <person name="Riley R."/>
            <person name="Sierra-Patev S."/>
            <person name="Naranjo-Ortiz M."/>
            <person name="Looney B."/>
            <person name="Konkel Z."/>
            <person name="Slot J.C."/>
            <person name="Sakamoto Y."/>
            <person name="Steenwyk J.L."/>
            <person name="Rokas A."/>
            <person name="Carro J."/>
            <person name="Camarero S."/>
            <person name="Ferreira P."/>
            <person name="Molpeceres G."/>
            <person name="Ruiz-Duenas F.J."/>
            <person name="Serrano A."/>
            <person name="Henrissat B."/>
            <person name="Drula E."/>
            <person name="Hughes K.W."/>
            <person name="Mata J.L."/>
            <person name="Ishikawa N.K."/>
            <person name="Vargas-Isla R."/>
            <person name="Ushijima S."/>
            <person name="Smith C.A."/>
            <person name="Ahrendt S."/>
            <person name="Andreopoulos W."/>
            <person name="He G."/>
            <person name="Labutti K."/>
            <person name="Lipzen A."/>
            <person name="Ng V."/>
            <person name="Sandor L."/>
            <person name="Barry K."/>
            <person name="Martinez A.T."/>
            <person name="Xiao Y."/>
            <person name="Gibbons J.G."/>
            <person name="Terashima K."/>
            <person name="Hibbett D.S."/>
            <person name="Grigoriev I.V."/>
        </authorList>
    </citation>
    <scope>NUCLEOTIDE SEQUENCE</scope>
    <source>
        <strain evidence="1">TFB9207</strain>
    </source>
</reference>
<evidence type="ECO:0000313" key="2">
    <source>
        <dbReference type="Proteomes" id="UP001163846"/>
    </source>
</evidence>
<protein>
    <submittedName>
        <fullName evidence="1">Uncharacterized protein</fullName>
    </submittedName>
</protein>